<organism evidence="2 3">
    <name type="scientific">Metarhizium album (strain ARSEF 1941)</name>
    <dbReference type="NCBI Taxonomy" id="1081103"/>
    <lineage>
        <taxon>Eukaryota</taxon>
        <taxon>Fungi</taxon>
        <taxon>Dikarya</taxon>
        <taxon>Ascomycota</taxon>
        <taxon>Pezizomycotina</taxon>
        <taxon>Sordariomycetes</taxon>
        <taxon>Hypocreomycetidae</taxon>
        <taxon>Hypocreales</taxon>
        <taxon>Clavicipitaceae</taxon>
        <taxon>Metarhizium</taxon>
    </lineage>
</organism>
<dbReference type="GeneID" id="63734528"/>
<name>A0A0B2WXQ8_METAS</name>
<dbReference type="InterPro" id="IPR011722">
    <property type="entry name" value="Hemimethylated_DNA-bd_dom"/>
</dbReference>
<dbReference type="Pfam" id="PF12937">
    <property type="entry name" value="F-box-like"/>
    <property type="match status" value="1"/>
</dbReference>
<dbReference type="InterPro" id="IPR036623">
    <property type="entry name" value="Hemimethylated_DNA-bd_sf"/>
</dbReference>
<feature type="domain" description="F-box" evidence="1">
    <location>
        <begin position="1"/>
        <end position="47"/>
    </location>
</feature>
<dbReference type="Proteomes" id="UP000030816">
    <property type="component" value="Unassembled WGS sequence"/>
</dbReference>
<dbReference type="HOGENOM" id="CLU_020266_0_0_1"/>
<dbReference type="PANTHER" id="PTHR31350">
    <property type="entry name" value="SI:DKEY-261L7.2"/>
    <property type="match status" value="1"/>
</dbReference>
<gene>
    <name evidence="2" type="ORF">MAM_00073</name>
</gene>
<dbReference type="InterPro" id="IPR001810">
    <property type="entry name" value="F-box_dom"/>
</dbReference>
<dbReference type="InterPro" id="IPR032698">
    <property type="entry name" value="SirB1_N"/>
</dbReference>
<evidence type="ECO:0000259" key="1">
    <source>
        <dbReference type="PROSITE" id="PS50181"/>
    </source>
</evidence>
<dbReference type="AlphaFoldDB" id="A0A0B2WXQ8"/>
<comment type="caution">
    <text evidence="2">The sequence shown here is derived from an EMBL/GenBank/DDBJ whole genome shotgun (WGS) entry which is preliminary data.</text>
</comment>
<dbReference type="Gene3D" id="1.20.1280.50">
    <property type="match status" value="1"/>
</dbReference>
<accession>A0A0B2WXQ8</accession>
<dbReference type="SUPFAM" id="SSF141255">
    <property type="entry name" value="YccV-like"/>
    <property type="match status" value="1"/>
</dbReference>
<dbReference type="SMART" id="SM00992">
    <property type="entry name" value="YccV-like"/>
    <property type="match status" value="1"/>
</dbReference>
<reference evidence="2 3" key="1">
    <citation type="journal article" date="2014" name="Proc. Natl. Acad. Sci. U.S.A.">
        <title>Trajectory and genomic determinants of fungal-pathogen speciation and host adaptation.</title>
        <authorList>
            <person name="Hu X."/>
            <person name="Xiao G."/>
            <person name="Zheng P."/>
            <person name="Shang Y."/>
            <person name="Su Y."/>
            <person name="Zhang X."/>
            <person name="Liu X."/>
            <person name="Zhan S."/>
            <person name="St Leger R.J."/>
            <person name="Wang C."/>
        </authorList>
    </citation>
    <scope>NUCLEOTIDE SEQUENCE [LARGE SCALE GENOMIC DNA]</scope>
    <source>
        <strain evidence="2 3">ARSEF 1941</strain>
    </source>
</reference>
<evidence type="ECO:0000313" key="3">
    <source>
        <dbReference type="Proteomes" id="UP000030816"/>
    </source>
</evidence>
<evidence type="ECO:0000313" key="2">
    <source>
        <dbReference type="EMBL" id="KHO01072.1"/>
    </source>
</evidence>
<protein>
    <submittedName>
        <fullName evidence="2">F-box protein</fullName>
    </submittedName>
</protein>
<dbReference type="PANTHER" id="PTHR31350:SF27">
    <property type="entry name" value="HEMIMETHYLATED DNA-BINDING DOMAIN-CONTAINING PROTEIN"/>
    <property type="match status" value="1"/>
</dbReference>
<dbReference type="Gene3D" id="2.30.30.390">
    <property type="entry name" value="Hemimethylated DNA-binding domain"/>
    <property type="match status" value="1"/>
</dbReference>
<dbReference type="EMBL" id="AZHE01000001">
    <property type="protein sequence ID" value="KHO01072.1"/>
    <property type="molecule type" value="Genomic_DNA"/>
</dbReference>
<dbReference type="SUPFAM" id="SSF81383">
    <property type="entry name" value="F-box domain"/>
    <property type="match status" value="1"/>
</dbReference>
<dbReference type="Pfam" id="PF13369">
    <property type="entry name" value="Transglut_core2"/>
    <property type="match status" value="1"/>
</dbReference>
<sequence>MSLDQVPDEIIQHLLHYVPPQATLQSFQLLCRRFHRLANEGLLWRFHCRSTFRYWHPDHGFGPKLHAAVASVDWKHLFLLRTRRNQTVSRLFDAILQTKVGRLKKIEDICRLGYDAKDFLLVQCHARDAAPDVLARSNAILDSIHRSIAIEQWHRLGLDRDSPPPMVAAQRLERALGAFDMFVLHDQPGDLDDITQMLDSLIMQFRASCDNLPQLTARQTALALNRWMRANNLTGLQNPERNYRNLRNCLIGQALRHEDHESIPLISSALFCCLAGRLGLNAQCSAFPSHVHAIVLAEPGQTLDGKVVDGCREQPERMYLDPYGLDGEVPVSHLQSLLAYYGWQTSTDALLAPAPAISLVLRTAQNIKATFARILELQDNAHPELSQLLRGNSAINVDASLYSAMWASLMLTPPNTFEWDERVASFLHRFAGSWPEDAWLVEKYLRPMYNSFSPLRDGLARHVNGGLGDPCHHWRLVREQDDLIPPVFRRDVGGNRSVPFKIGQVFRHRRYGWVGVITGWSDQGTRRLPVLTSRETDEGDAGDPSARPQNQFYFMCFPSTGSEPHVVAADNIELIHDSANIDDSMFPMAGKFFRRFDSEACRFVSNIKEQYPDD</sequence>
<dbReference type="PROSITE" id="PS50181">
    <property type="entry name" value="FBOX"/>
    <property type="match status" value="1"/>
</dbReference>
<dbReference type="Pfam" id="PF08755">
    <property type="entry name" value="YccV-like"/>
    <property type="match status" value="1"/>
</dbReference>
<dbReference type="RefSeq" id="XP_040682137.1">
    <property type="nucleotide sequence ID" value="XM_040818873.1"/>
</dbReference>
<dbReference type="GO" id="GO:0003677">
    <property type="term" value="F:DNA binding"/>
    <property type="evidence" value="ECO:0007669"/>
    <property type="project" value="InterPro"/>
</dbReference>
<keyword evidence="3" id="KW-1185">Reference proteome</keyword>
<proteinExistence type="predicted"/>
<dbReference type="STRING" id="1081103.A0A0B2WXQ8"/>
<dbReference type="OrthoDB" id="28868at2759"/>
<dbReference type="InterPro" id="IPR036047">
    <property type="entry name" value="F-box-like_dom_sf"/>
</dbReference>